<dbReference type="AlphaFoldDB" id="A0A2S5GEN5"/>
<organism evidence="3 4">
    <name type="scientific">Jeotgalibacillus proteolyticus</name>
    <dbReference type="NCBI Taxonomy" id="2082395"/>
    <lineage>
        <taxon>Bacteria</taxon>
        <taxon>Bacillati</taxon>
        <taxon>Bacillota</taxon>
        <taxon>Bacilli</taxon>
        <taxon>Bacillales</taxon>
        <taxon>Caryophanaceae</taxon>
        <taxon>Jeotgalibacillus</taxon>
    </lineage>
</organism>
<keyword evidence="4" id="KW-1185">Reference proteome</keyword>
<dbReference type="EMBL" id="PREZ01000002">
    <property type="protein sequence ID" value="PPA71408.1"/>
    <property type="molecule type" value="Genomic_DNA"/>
</dbReference>
<evidence type="ECO:0000313" key="4">
    <source>
        <dbReference type="Proteomes" id="UP000239047"/>
    </source>
</evidence>
<sequence>MKNAALIVYSLSFAVFFAGCFPANKVSMHEDPSVHSEAEPFDSIIPLVISENDFHSVVDWTDNTAFIYITQSQHFFSVNKYDILTGKSNVILTREGKLNTASLSPSKELLLLHEADEVYGANASVLMMNSMKEVWSQPIESYELAYSWNPADERKILFTAFDENWEYEVWTADIEKSEWQQLSGIPPFLTWSSEASIIYQTWSKEMTEPHQAVYEYFIETGIEKQAYDDVFAFDLLPEMFITVKVDEEKESFTFEIEGYTKKIVFEVPAVHTYSQWVLPEYDIAQEAGKLILFKPNKSGELYSKDKGFSLVSLNLNTNEETIINQLANNEPLACSPNGLYCLTGYQLTSIAEIEKGEISSLIIFEEDLQ</sequence>
<dbReference type="RefSeq" id="WP_104056899.1">
    <property type="nucleotide sequence ID" value="NZ_PREZ01000002.1"/>
</dbReference>
<reference evidence="3 4" key="1">
    <citation type="submission" date="2018-02" db="EMBL/GenBank/DDBJ databases">
        <title>Jeotgalibacillus proteolyticum sp. nov. a protease producing bacterium isolated from ocean sediments of Laizhou Bay.</title>
        <authorList>
            <person name="Li Y."/>
        </authorList>
    </citation>
    <scope>NUCLEOTIDE SEQUENCE [LARGE SCALE GENOMIC DNA]</scope>
    <source>
        <strain evidence="3 4">22-7</strain>
    </source>
</reference>
<gene>
    <name evidence="3" type="ORF">C4B60_04910</name>
</gene>
<comment type="caution">
    <text evidence="3">The sequence shown here is derived from an EMBL/GenBank/DDBJ whole genome shotgun (WGS) entry which is preliminary data.</text>
</comment>
<dbReference type="PROSITE" id="PS51257">
    <property type="entry name" value="PROKAR_LIPOPROTEIN"/>
    <property type="match status" value="1"/>
</dbReference>
<dbReference type="SUPFAM" id="SSF69304">
    <property type="entry name" value="Tricorn protease N-terminal domain"/>
    <property type="match status" value="1"/>
</dbReference>
<protein>
    <recommendedName>
        <fullName evidence="2">YqgU-like 6-bladed beta-propeller domain-containing protein</fullName>
    </recommendedName>
</protein>
<proteinExistence type="predicted"/>
<evidence type="ECO:0000256" key="1">
    <source>
        <dbReference type="SAM" id="SignalP"/>
    </source>
</evidence>
<accession>A0A2S5GEN5</accession>
<feature type="domain" description="YqgU-like 6-bladed beta-propeller" evidence="2">
    <location>
        <begin position="83"/>
        <end position="344"/>
    </location>
</feature>
<feature type="chain" id="PRO_5039071280" description="YqgU-like 6-bladed beta-propeller domain-containing protein" evidence="1">
    <location>
        <begin position="19"/>
        <end position="369"/>
    </location>
</feature>
<keyword evidence="1" id="KW-0732">Signal</keyword>
<dbReference type="OrthoDB" id="2168335at2"/>
<dbReference type="Proteomes" id="UP000239047">
    <property type="component" value="Unassembled WGS sequence"/>
</dbReference>
<dbReference type="InterPro" id="IPR048421">
    <property type="entry name" value="YqgU_beta-prop"/>
</dbReference>
<evidence type="ECO:0000313" key="3">
    <source>
        <dbReference type="EMBL" id="PPA71408.1"/>
    </source>
</evidence>
<name>A0A2S5GEN5_9BACL</name>
<evidence type="ECO:0000259" key="2">
    <source>
        <dbReference type="Pfam" id="PF21101"/>
    </source>
</evidence>
<feature type="signal peptide" evidence="1">
    <location>
        <begin position="1"/>
        <end position="18"/>
    </location>
</feature>
<dbReference type="Pfam" id="PF21101">
    <property type="entry name" value="YqgU"/>
    <property type="match status" value="1"/>
</dbReference>